<keyword evidence="2" id="KW-0808">Transferase</keyword>
<dbReference type="AlphaFoldDB" id="A0A3L7JK28"/>
<dbReference type="PANTHER" id="PTHR43792:SF9">
    <property type="entry name" value="RIBOSOMAL-PROTEIN-ALANINE ACETYLTRANSFERASE"/>
    <property type="match status" value="1"/>
</dbReference>
<dbReference type="PANTHER" id="PTHR43792">
    <property type="entry name" value="GNAT FAMILY, PUTATIVE (AFU_ORTHOLOGUE AFUA_3G00765)-RELATED-RELATED"/>
    <property type="match status" value="1"/>
</dbReference>
<protein>
    <submittedName>
        <fullName evidence="2">N-acetyltransferase</fullName>
    </submittedName>
</protein>
<dbReference type="GO" id="GO:0005737">
    <property type="term" value="C:cytoplasm"/>
    <property type="evidence" value="ECO:0007669"/>
    <property type="project" value="TreeGrafter"/>
</dbReference>
<comment type="caution">
    <text evidence="2">The sequence shown here is derived from an EMBL/GenBank/DDBJ whole genome shotgun (WGS) entry which is preliminary data.</text>
</comment>
<dbReference type="InterPro" id="IPR051531">
    <property type="entry name" value="N-acetyltransferase"/>
</dbReference>
<dbReference type="Gene3D" id="3.40.630.30">
    <property type="match status" value="1"/>
</dbReference>
<dbReference type="InterPro" id="IPR000182">
    <property type="entry name" value="GNAT_dom"/>
</dbReference>
<dbReference type="OrthoDB" id="9785602at2"/>
<feature type="domain" description="N-acetyltransferase" evidence="1">
    <location>
        <begin position="16"/>
        <end position="172"/>
    </location>
</feature>
<evidence type="ECO:0000259" key="1">
    <source>
        <dbReference type="PROSITE" id="PS51186"/>
    </source>
</evidence>
<gene>
    <name evidence="2" type="ORF">D9X91_21275</name>
</gene>
<sequence length="182" mass="21442">MDRVFQSFVDLDTEHLKLRQINMEDAPKMYANFSLDEVTKYYDLETFQSIEQAEQLIQKLLRGFAAGKQIRWAITIKPHHELIGTIGFHEIEREHRKAEIGYEIHPDFWGRGIVTEAIKEIVRFGFEEMDLNRMEAFYDPENIASQKVLHKNGFVFEGVLRKRFFEKGQFVDAAISSIIREE</sequence>
<accession>A0A3L7JK28</accession>
<name>A0A3L7JK28_9BACI</name>
<dbReference type="GO" id="GO:0008999">
    <property type="term" value="F:protein-N-terminal-alanine acetyltransferase activity"/>
    <property type="evidence" value="ECO:0007669"/>
    <property type="project" value="TreeGrafter"/>
</dbReference>
<dbReference type="EMBL" id="RCVZ01000025">
    <property type="protein sequence ID" value="RLQ91083.1"/>
    <property type="molecule type" value="Genomic_DNA"/>
</dbReference>
<dbReference type="RefSeq" id="WP_121682668.1">
    <property type="nucleotide sequence ID" value="NZ_RCVZ01000025.1"/>
</dbReference>
<evidence type="ECO:0000313" key="3">
    <source>
        <dbReference type="Proteomes" id="UP000276770"/>
    </source>
</evidence>
<reference evidence="2 3" key="1">
    <citation type="submission" date="2018-10" db="EMBL/GenBank/DDBJ databases">
        <title>Falsibacillus sp. genome draft.</title>
        <authorList>
            <person name="Shi S."/>
        </authorList>
    </citation>
    <scope>NUCLEOTIDE SEQUENCE [LARGE SCALE GENOMIC DNA]</scope>
    <source>
        <strain evidence="2 3">GY 10110</strain>
    </source>
</reference>
<dbReference type="CDD" id="cd04301">
    <property type="entry name" value="NAT_SF"/>
    <property type="match status" value="1"/>
</dbReference>
<dbReference type="PROSITE" id="PS51186">
    <property type="entry name" value="GNAT"/>
    <property type="match status" value="1"/>
</dbReference>
<organism evidence="2 3">
    <name type="scientific">Falsibacillus albus</name>
    <dbReference type="NCBI Taxonomy" id="2478915"/>
    <lineage>
        <taxon>Bacteria</taxon>
        <taxon>Bacillati</taxon>
        <taxon>Bacillota</taxon>
        <taxon>Bacilli</taxon>
        <taxon>Bacillales</taxon>
        <taxon>Bacillaceae</taxon>
        <taxon>Falsibacillus</taxon>
    </lineage>
</organism>
<dbReference type="SUPFAM" id="SSF55729">
    <property type="entry name" value="Acyl-CoA N-acyltransferases (Nat)"/>
    <property type="match status" value="1"/>
</dbReference>
<dbReference type="InterPro" id="IPR016181">
    <property type="entry name" value="Acyl_CoA_acyltransferase"/>
</dbReference>
<dbReference type="Pfam" id="PF13302">
    <property type="entry name" value="Acetyltransf_3"/>
    <property type="match status" value="1"/>
</dbReference>
<proteinExistence type="predicted"/>
<dbReference type="Proteomes" id="UP000276770">
    <property type="component" value="Unassembled WGS sequence"/>
</dbReference>
<evidence type="ECO:0000313" key="2">
    <source>
        <dbReference type="EMBL" id="RLQ91083.1"/>
    </source>
</evidence>
<keyword evidence="3" id="KW-1185">Reference proteome</keyword>